<accession>A0ABQ8VWE7</accession>
<feature type="compositionally biased region" description="Low complexity" evidence="9">
    <location>
        <begin position="10"/>
        <end position="31"/>
    </location>
</feature>
<evidence type="ECO:0000256" key="3">
    <source>
        <dbReference type="ARBA" id="ARBA00017306"/>
    </source>
</evidence>
<evidence type="ECO:0000256" key="9">
    <source>
        <dbReference type="SAM" id="MobiDB-lite"/>
    </source>
</evidence>
<evidence type="ECO:0000313" key="11">
    <source>
        <dbReference type="EMBL" id="KAJ4500704.1"/>
    </source>
</evidence>
<evidence type="ECO:0000313" key="12">
    <source>
        <dbReference type="Proteomes" id="UP001150217"/>
    </source>
</evidence>
<sequence length="447" mass="46367">MDIPIDPALQAQPAPGATPITPTATQAGQTTPAPVYQYTPYGYYQSYQNQFSSVPGVGTSATSATTPTPVVAHNNSTYTPAPANGIDTSDINTLRDALGSTGVDLRAEEESLQRTSDSHLTYRSYEDRTRKQPSKPNFNTIYLSSTIHQITSAHKLSNPNPSADTVNYLALALRARLQDLISAMITAARHRTDTQFDNAPSLYEDGSPMWSILVRSDVAKQIAALEKVEREEEIKIRRERKERADMAAAQAAALAAQSASAMNGGAGGSGGGDDDLDGFGGGGGGKKKRKKDGPGVTAKNMSVDVQKKMSNAAASHAAGLAGRYSWMTAGASSTGSSTPKKTAVAAAPAAAPATTTATTPGALSSSLTGAGASAASTTATLSTPSAGGSSSGWARPYVSAKKTTETNTTQEIVEEDTRTAITMRDAMFVIEKERGHGGGRGAAKGWT</sequence>
<dbReference type="InterPro" id="IPR007900">
    <property type="entry name" value="TAF4_C"/>
</dbReference>
<dbReference type="Pfam" id="PF05236">
    <property type="entry name" value="TAF4"/>
    <property type="match status" value="1"/>
</dbReference>
<evidence type="ECO:0000256" key="1">
    <source>
        <dbReference type="ARBA" id="ARBA00004123"/>
    </source>
</evidence>
<dbReference type="PANTHER" id="PTHR15138:SF14">
    <property type="entry name" value="TRANSCRIPTION INITIATION FACTOR TFIID SUBUNIT 4"/>
    <property type="match status" value="1"/>
</dbReference>
<feature type="region of interest" description="Disordered" evidence="9">
    <location>
        <begin position="378"/>
        <end position="411"/>
    </location>
</feature>
<dbReference type="Proteomes" id="UP001150217">
    <property type="component" value="Unassembled WGS sequence"/>
</dbReference>
<keyword evidence="4" id="KW-0805">Transcription regulation</keyword>
<evidence type="ECO:0000256" key="7">
    <source>
        <dbReference type="ARBA" id="ARBA00025346"/>
    </source>
</evidence>
<dbReference type="EMBL" id="JANVFT010000004">
    <property type="protein sequence ID" value="KAJ4500704.1"/>
    <property type="molecule type" value="Genomic_DNA"/>
</dbReference>
<keyword evidence="12" id="KW-1185">Reference proteome</keyword>
<evidence type="ECO:0000256" key="5">
    <source>
        <dbReference type="ARBA" id="ARBA00023163"/>
    </source>
</evidence>
<gene>
    <name evidence="11" type="ORF">C8R41DRAFT_348326</name>
</gene>
<name>A0ABQ8VWE7_9AGAR</name>
<keyword evidence="5" id="KW-0804">Transcription</keyword>
<comment type="subcellular location">
    <subcellularLocation>
        <location evidence="1">Nucleus</location>
    </subcellularLocation>
</comment>
<keyword evidence="6" id="KW-0539">Nucleus</keyword>
<feature type="domain" description="Transcription initiation factor TFIID component TAF4 C-terminal" evidence="10">
    <location>
        <begin position="94"/>
        <end position="246"/>
    </location>
</feature>
<comment type="caution">
    <text evidence="11">The sequence shown here is derived from an EMBL/GenBank/DDBJ whole genome shotgun (WGS) entry which is preliminary data.</text>
</comment>
<feature type="compositionally biased region" description="Low complexity" evidence="9">
    <location>
        <begin position="378"/>
        <end position="392"/>
    </location>
</feature>
<evidence type="ECO:0000256" key="6">
    <source>
        <dbReference type="ARBA" id="ARBA00023242"/>
    </source>
</evidence>
<comment type="similarity">
    <text evidence="2">Belongs to the TAF4 family.</text>
</comment>
<dbReference type="PANTHER" id="PTHR15138">
    <property type="entry name" value="TRANSCRIPTION INITIATION FACTOR TFIID SUBUNIT 4"/>
    <property type="match status" value="1"/>
</dbReference>
<organism evidence="11 12">
    <name type="scientific">Lentinula lateritia</name>
    <dbReference type="NCBI Taxonomy" id="40482"/>
    <lineage>
        <taxon>Eukaryota</taxon>
        <taxon>Fungi</taxon>
        <taxon>Dikarya</taxon>
        <taxon>Basidiomycota</taxon>
        <taxon>Agaricomycotina</taxon>
        <taxon>Agaricomycetes</taxon>
        <taxon>Agaricomycetidae</taxon>
        <taxon>Agaricales</taxon>
        <taxon>Marasmiineae</taxon>
        <taxon>Omphalotaceae</taxon>
        <taxon>Lentinula</taxon>
    </lineage>
</organism>
<dbReference type="InterPro" id="IPR045144">
    <property type="entry name" value="TAF4"/>
</dbReference>
<protein>
    <recommendedName>
        <fullName evidence="3">Transcription initiation factor TFIID subunit 4</fullName>
    </recommendedName>
    <alternativeName>
        <fullName evidence="8">TBP-associated factor 4</fullName>
    </alternativeName>
</protein>
<feature type="region of interest" description="Disordered" evidence="9">
    <location>
        <begin position="1"/>
        <end position="31"/>
    </location>
</feature>
<proteinExistence type="inferred from homology"/>
<reference evidence="11" key="1">
    <citation type="submission" date="2022-08" db="EMBL/GenBank/DDBJ databases">
        <title>A Global Phylogenomic Analysis of the Shiitake Genus Lentinula.</title>
        <authorList>
            <consortium name="DOE Joint Genome Institute"/>
            <person name="Sierra-Patev S."/>
            <person name="Min B."/>
            <person name="Naranjo-Ortiz M."/>
            <person name="Looney B."/>
            <person name="Konkel Z."/>
            <person name="Slot J.C."/>
            <person name="Sakamoto Y."/>
            <person name="Steenwyk J.L."/>
            <person name="Rokas A."/>
            <person name="Carro J."/>
            <person name="Camarero S."/>
            <person name="Ferreira P."/>
            <person name="Molpeceres G."/>
            <person name="Ruiz-Duenas F.J."/>
            <person name="Serrano A."/>
            <person name="Henrissat B."/>
            <person name="Drula E."/>
            <person name="Hughes K.W."/>
            <person name="Mata J.L."/>
            <person name="Ishikawa N.K."/>
            <person name="Vargas-Isla R."/>
            <person name="Ushijima S."/>
            <person name="Smith C.A."/>
            <person name="Ahrendt S."/>
            <person name="Andreopoulos W."/>
            <person name="He G."/>
            <person name="Labutti K."/>
            <person name="Lipzen A."/>
            <person name="Ng V."/>
            <person name="Riley R."/>
            <person name="Sandor L."/>
            <person name="Barry K."/>
            <person name="Martinez A.T."/>
            <person name="Xiao Y."/>
            <person name="Gibbons J.G."/>
            <person name="Terashima K."/>
            <person name="Grigoriev I.V."/>
            <person name="Hibbett D.S."/>
        </authorList>
    </citation>
    <scope>NUCLEOTIDE SEQUENCE</scope>
    <source>
        <strain evidence="11">RHP3577 ss4</strain>
    </source>
</reference>
<evidence type="ECO:0000256" key="4">
    <source>
        <dbReference type="ARBA" id="ARBA00023015"/>
    </source>
</evidence>
<evidence type="ECO:0000256" key="2">
    <source>
        <dbReference type="ARBA" id="ARBA00006178"/>
    </source>
</evidence>
<comment type="function">
    <text evidence="7">Functions as a component of the DNA-binding general transcription factor complex TFIID. Binding of TFIID to a promoter (with or without TATA element) is the initial step in pre-initiation complex (PIC) formation. TFIID plays a key role in the regulation of gene expression by RNA polymerase II through different activities such as transcription activator interaction, core promoter recognition and selectivity, TFIIA and TFIIB interaction, chromatin modification (histone acetylation by TAF1), facilitation of DNA opening and initiation of transcription.</text>
</comment>
<evidence type="ECO:0000259" key="10">
    <source>
        <dbReference type="Pfam" id="PF05236"/>
    </source>
</evidence>
<feature type="region of interest" description="Disordered" evidence="9">
    <location>
        <begin position="261"/>
        <end position="302"/>
    </location>
</feature>
<dbReference type="CDD" id="cd08045">
    <property type="entry name" value="HFD_TAF4"/>
    <property type="match status" value="1"/>
</dbReference>
<evidence type="ECO:0000256" key="8">
    <source>
        <dbReference type="ARBA" id="ARBA00031747"/>
    </source>
</evidence>